<gene>
    <name evidence="3" type="ORF">UT61_C0002G0005</name>
</gene>
<comment type="caution">
    <text evidence="3">The sequence shown here is derived from an EMBL/GenBank/DDBJ whole genome shotgun (WGS) entry which is preliminary data.</text>
</comment>
<dbReference type="Pfam" id="PF00534">
    <property type="entry name" value="Glycos_transf_1"/>
    <property type="match status" value="1"/>
</dbReference>
<dbReference type="AlphaFoldDB" id="A0A0G0Q065"/>
<dbReference type="PANTHER" id="PTHR46401">
    <property type="entry name" value="GLYCOSYLTRANSFERASE WBBK-RELATED"/>
    <property type="match status" value="1"/>
</dbReference>
<sequence length="414" mass="47197">MKLAFLAYNRDPSIPEVDNDGNPVIVRNYSYWLAKYGHTIDIFVNKVIPNNLSNEYTRKKYNLQKKSRLELFPGVKVVRIKTSDLTAKELFKTVELQEIPEITQSVLSASYFKTTLLSDYDLVCIFHPLTAFGVIFRDLLPLNKTLLFPMLLSDEYLKFGSVSPIYIDLEQMVLESVNKIYSTSNDEKKVLVSRNIPQEKIEVIRRGIDINTFPYKQKESIRVRNEINIVTVGSLRPQKRQHILVEVIENLLSRGLKAKLQIVGENKFFTKKEYEDYFNSIKSAILKKDLEDYIVFVGGVEPDQVGELLNSADLAIFPSISESFGKAALESICSGTPTIIASECSAYKEFALDQENAIFSSSNSKDITKAVLNLINNEERYLHLSKNGLKTRKEFSWQNVSKILETSLLRSTTS</sequence>
<evidence type="ECO:0000313" key="3">
    <source>
        <dbReference type="EMBL" id="KKR30761.1"/>
    </source>
</evidence>
<dbReference type="Proteomes" id="UP000034793">
    <property type="component" value="Unassembled WGS sequence"/>
</dbReference>
<protein>
    <submittedName>
        <fullName evidence="3">Glycosyl transferase group 1</fullName>
    </submittedName>
</protein>
<dbReference type="GO" id="GO:0016757">
    <property type="term" value="F:glycosyltransferase activity"/>
    <property type="evidence" value="ECO:0007669"/>
    <property type="project" value="InterPro"/>
</dbReference>
<dbReference type="PANTHER" id="PTHR46401:SF2">
    <property type="entry name" value="GLYCOSYLTRANSFERASE WBBK-RELATED"/>
    <property type="match status" value="1"/>
</dbReference>
<proteinExistence type="predicted"/>
<reference evidence="3 4" key="1">
    <citation type="journal article" date="2015" name="Nature">
        <title>rRNA introns, odd ribosomes, and small enigmatic genomes across a large radiation of phyla.</title>
        <authorList>
            <person name="Brown C.T."/>
            <person name="Hug L.A."/>
            <person name="Thomas B.C."/>
            <person name="Sharon I."/>
            <person name="Castelle C.J."/>
            <person name="Singh A."/>
            <person name="Wilkins M.J."/>
            <person name="Williams K.H."/>
            <person name="Banfield J.F."/>
        </authorList>
    </citation>
    <scope>NUCLEOTIDE SEQUENCE [LARGE SCALE GENOMIC DNA]</scope>
</reference>
<accession>A0A0G0Q065</accession>
<name>A0A0G0Q065_9BACT</name>
<organism evidence="3 4">
    <name type="scientific">Candidatus Woesebacteria bacterium GW2011_GWA1_39_8</name>
    <dbReference type="NCBI Taxonomy" id="1618552"/>
    <lineage>
        <taxon>Bacteria</taxon>
        <taxon>Candidatus Woeseibacteriota</taxon>
    </lineage>
</organism>
<keyword evidence="1 3" id="KW-0808">Transferase</keyword>
<evidence type="ECO:0000256" key="1">
    <source>
        <dbReference type="ARBA" id="ARBA00022679"/>
    </source>
</evidence>
<feature type="domain" description="Glycosyl transferase family 1" evidence="2">
    <location>
        <begin position="224"/>
        <end position="390"/>
    </location>
</feature>
<dbReference type="EMBL" id="LBXL01000002">
    <property type="protein sequence ID" value="KKR30761.1"/>
    <property type="molecule type" value="Genomic_DNA"/>
</dbReference>
<dbReference type="Gene3D" id="3.40.50.2000">
    <property type="entry name" value="Glycogen Phosphorylase B"/>
    <property type="match status" value="2"/>
</dbReference>
<dbReference type="SUPFAM" id="SSF53756">
    <property type="entry name" value="UDP-Glycosyltransferase/glycogen phosphorylase"/>
    <property type="match status" value="1"/>
</dbReference>
<evidence type="ECO:0000313" key="4">
    <source>
        <dbReference type="Proteomes" id="UP000034793"/>
    </source>
</evidence>
<dbReference type="InterPro" id="IPR001296">
    <property type="entry name" value="Glyco_trans_1"/>
</dbReference>
<evidence type="ECO:0000259" key="2">
    <source>
        <dbReference type="Pfam" id="PF00534"/>
    </source>
</evidence>
<dbReference type="CDD" id="cd03801">
    <property type="entry name" value="GT4_PimA-like"/>
    <property type="match status" value="1"/>
</dbReference>